<dbReference type="EMBL" id="CM016558">
    <property type="protein sequence ID" value="TKW03052.1"/>
    <property type="molecule type" value="Genomic_DNA"/>
</dbReference>
<gene>
    <name evidence="1" type="ORF">SEVIR_7G039605v2</name>
</gene>
<accession>A0A4U6TMJ5</accession>
<dbReference type="Gramene" id="TKW03052">
    <property type="protein sequence ID" value="TKW03052"/>
    <property type="gene ID" value="SEVIR_7G039605v2"/>
</dbReference>
<evidence type="ECO:0000313" key="1">
    <source>
        <dbReference type="EMBL" id="TKW03052.1"/>
    </source>
</evidence>
<dbReference type="Proteomes" id="UP000298652">
    <property type="component" value="Chromosome 7"/>
</dbReference>
<name>A0A4U6TMJ5_SETVI</name>
<reference evidence="1" key="1">
    <citation type="submission" date="2019-03" db="EMBL/GenBank/DDBJ databases">
        <title>WGS assembly of Setaria viridis.</title>
        <authorList>
            <person name="Huang P."/>
            <person name="Jenkins J."/>
            <person name="Grimwood J."/>
            <person name="Barry K."/>
            <person name="Healey A."/>
            <person name="Mamidi S."/>
            <person name="Sreedasyam A."/>
            <person name="Shu S."/>
            <person name="Feldman M."/>
            <person name="Wu J."/>
            <person name="Yu Y."/>
            <person name="Chen C."/>
            <person name="Johnson J."/>
            <person name="Rokhsar D."/>
            <person name="Baxter I."/>
            <person name="Schmutz J."/>
            <person name="Brutnell T."/>
            <person name="Kellogg E."/>
        </authorList>
    </citation>
    <scope>NUCLEOTIDE SEQUENCE [LARGE SCALE GENOMIC DNA]</scope>
</reference>
<evidence type="ECO:0000313" key="2">
    <source>
        <dbReference type="Proteomes" id="UP000298652"/>
    </source>
</evidence>
<organism evidence="1 2">
    <name type="scientific">Setaria viridis</name>
    <name type="common">Green bristlegrass</name>
    <name type="synonym">Setaria italica subsp. viridis</name>
    <dbReference type="NCBI Taxonomy" id="4556"/>
    <lineage>
        <taxon>Eukaryota</taxon>
        <taxon>Viridiplantae</taxon>
        <taxon>Streptophyta</taxon>
        <taxon>Embryophyta</taxon>
        <taxon>Tracheophyta</taxon>
        <taxon>Spermatophyta</taxon>
        <taxon>Magnoliopsida</taxon>
        <taxon>Liliopsida</taxon>
        <taxon>Poales</taxon>
        <taxon>Poaceae</taxon>
        <taxon>PACMAD clade</taxon>
        <taxon>Panicoideae</taxon>
        <taxon>Panicodae</taxon>
        <taxon>Paniceae</taxon>
        <taxon>Cenchrinae</taxon>
        <taxon>Setaria</taxon>
    </lineage>
</organism>
<keyword evidence="2" id="KW-1185">Reference proteome</keyword>
<protein>
    <submittedName>
        <fullName evidence="1">Uncharacterized protein</fullName>
    </submittedName>
</protein>
<proteinExistence type="predicted"/>
<sequence>MLLSQLYISERTDNHGLLTCVADEWDQRC</sequence>
<dbReference type="AlphaFoldDB" id="A0A4U6TMJ5"/>